<dbReference type="Proteomes" id="UP000785200">
    <property type="component" value="Unassembled WGS sequence"/>
</dbReference>
<dbReference type="EMBL" id="VNKQ01000005">
    <property type="protein sequence ID" value="KAG0651014.1"/>
    <property type="molecule type" value="Genomic_DNA"/>
</dbReference>
<evidence type="ECO:0000313" key="6">
    <source>
        <dbReference type="Proteomes" id="UP000785200"/>
    </source>
</evidence>
<name>A0A9P7AZF7_9HELO</name>
<proteinExistence type="inferred from homology"/>
<dbReference type="AlphaFoldDB" id="A0A9P7AZF7"/>
<dbReference type="OrthoDB" id="167809at2759"/>
<dbReference type="InterPro" id="IPR000868">
    <property type="entry name" value="Isochorismatase-like_dom"/>
</dbReference>
<comment type="similarity">
    <text evidence="1">Belongs to the isochorismatase family.</text>
</comment>
<dbReference type="InterPro" id="IPR050272">
    <property type="entry name" value="Isochorismatase-like_hydrls"/>
</dbReference>
<dbReference type="PANTHER" id="PTHR43540:SF6">
    <property type="entry name" value="ISOCHORISMATASE-LIKE DOMAIN-CONTAINING PROTEIN"/>
    <property type="match status" value="1"/>
</dbReference>
<protein>
    <submittedName>
        <fullName evidence="5">Ureidoacrylate amidohydrolase</fullName>
    </submittedName>
</protein>
<dbReference type="SUPFAM" id="SSF52499">
    <property type="entry name" value="Isochorismatase-like hydrolases"/>
    <property type="match status" value="1"/>
</dbReference>
<feature type="coiled-coil region" evidence="3">
    <location>
        <begin position="215"/>
        <end position="242"/>
    </location>
</feature>
<organism evidence="5 6">
    <name type="scientific">Hyphodiscus hymeniophilus</name>
    <dbReference type="NCBI Taxonomy" id="353542"/>
    <lineage>
        <taxon>Eukaryota</taxon>
        <taxon>Fungi</taxon>
        <taxon>Dikarya</taxon>
        <taxon>Ascomycota</taxon>
        <taxon>Pezizomycotina</taxon>
        <taxon>Leotiomycetes</taxon>
        <taxon>Helotiales</taxon>
        <taxon>Hyphodiscaceae</taxon>
        <taxon>Hyphodiscus</taxon>
    </lineage>
</organism>
<keyword evidence="3" id="KW-0175">Coiled coil</keyword>
<dbReference type="InterPro" id="IPR036380">
    <property type="entry name" value="Isochorismatase-like_sf"/>
</dbReference>
<feature type="domain" description="Isochorismatase-like" evidence="4">
    <location>
        <begin position="9"/>
        <end position="190"/>
    </location>
</feature>
<sequence>MVQLDSAPALLVVDMQNGFCHNQGSFAKLGMQSDPTAIVPHINELRSAFRAAGIPVFFLRTAYKADYSDRRSRSAGDRLEKLQGLIRGSWDVDILDELTPESDEKIIDKTRNSGFFPGTALEDTLKERGVNHLILTGVGTDVCVESTARDAYQLDFAVTTVSDATGTCNEPDHLAALHALRMFGGTASTADVIEALPNLRDLRLRIICSKTSVQTSGEEELLDQLQASIKQSEDNLAEFSNVFNKIQNPTILRGKRLGVVEPSIRLILRREEVQKYNDILDSQIALFSIFLIQLSRLESSSGSAAIQSLVRNGFDKLLPQVSDVTSSLERLDRLLRPVNSWKIPSAADSALKIHESQTPWTSPSLFAPLASQSAKLALPGRETLAHATKRIILHRIQKQCGDISSVAFCPEAIRFTTVHMVQLPDFQFWTCLAWSGRAQQILLSEVVEEGEAMAETVRNSWIQYSIGRLLLTYNAGVATSGFKEVFYLCPAYSLGHIGRDAPGCSRLCNLIQLPNSVPFIQAECMDIDIFDERFISERYILTFLANFRSDLKALMGEYTRIWSTKSQEHFSTEQMFQEINADSSCNAVKDLVHTIFLLGTREMMVFFHANVPGSHDWSPFFLQATKSNDPELFYDILPLIDTIDNPVCFLNGIFAKVVSQRFGDLEFRETYFSKARMEDTKKESEPSMFLQFALQFGVNKTDSETWKCYLLIVDALINRGHCSKTDQGFLGVEIRDVVIMSTSYSLWCTDTDIIGQLVGRPNVFLELEVERKCGPVEADLSGPLGHEFIRKAYVGFTPLMVALDTAKHPRILPETDFWDGQWSMPQITLKIDEESLQILEEALKARGELIPKNRTEEVYDDKEAVEKLSIEQVAMRSCY</sequence>
<evidence type="ECO:0000256" key="2">
    <source>
        <dbReference type="ARBA" id="ARBA00022801"/>
    </source>
</evidence>
<reference evidence="5" key="1">
    <citation type="submission" date="2019-07" db="EMBL/GenBank/DDBJ databases">
        <title>Hyphodiscus hymeniophilus genome sequencing and assembly.</title>
        <authorList>
            <person name="Kramer G."/>
            <person name="Nodwell J."/>
        </authorList>
    </citation>
    <scope>NUCLEOTIDE SEQUENCE</scope>
    <source>
        <strain evidence="5">ATCC 34498</strain>
    </source>
</reference>
<gene>
    <name evidence="5" type="ORF">D0Z07_2248</name>
</gene>
<dbReference type="Gene3D" id="3.40.50.850">
    <property type="entry name" value="Isochorismatase-like"/>
    <property type="match status" value="1"/>
</dbReference>
<accession>A0A9P7AZF7</accession>
<dbReference type="Pfam" id="PF00857">
    <property type="entry name" value="Isochorismatase"/>
    <property type="match status" value="1"/>
</dbReference>
<evidence type="ECO:0000259" key="4">
    <source>
        <dbReference type="Pfam" id="PF00857"/>
    </source>
</evidence>
<evidence type="ECO:0000256" key="3">
    <source>
        <dbReference type="SAM" id="Coils"/>
    </source>
</evidence>
<keyword evidence="2" id="KW-0378">Hydrolase</keyword>
<comment type="caution">
    <text evidence="5">The sequence shown here is derived from an EMBL/GenBank/DDBJ whole genome shotgun (WGS) entry which is preliminary data.</text>
</comment>
<evidence type="ECO:0000256" key="1">
    <source>
        <dbReference type="ARBA" id="ARBA00006336"/>
    </source>
</evidence>
<evidence type="ECO:0000313" key="5">
    <source>
        <dbReference type="EMBL" id="KAG0651014.1"/>
    </source>
</evidence>
<dbReference type="GO" id="GO:0016787">
    <property type="term" value="F:hydrolase activity"/>
    <property type="evidence" value="ECO:0007669"/>
    <property type="project" value="UniProtKB-KW"/>
</dbReference>
<keyword evidence="6" id="KW-1185">Reference proteome</keyword>
<dbReference type="CDD" id="cd00431">
    <property type="entry name" value="cysteine_hydrolases"/>
    <property type="match status" value="1"/>
</dbReference>
<dbReference type="PANTHER" id="PTHR43540">
    <property type="entry name" value="PEROXYUREIDOACRYLATE/UREIDOACRYLATE AMIDOHYDROLASE-RELATED"/>
    <property type="match status" value="1"/>
</dbReference>